<dbReference type="EMBL" id="CP000393">
    <property type="protein sequence ID" value="ABG53975.1"/>
    <property type="molecule type" value="Genomic_DNA"/>
</dbReference>
<feature type="transmembrane region" description="Helical" evidence="1">
    <location>
        <begin position="28"/>
        <end position="47"/>
    </location>
</feature>
<evidence type="ECO:0000256" key="1">
    <source>
        <dbReference type="SAM" id="Phobius"/>
    </source>
</evidence>
<proteinExistence type="predicted"/>
<dbReference type="KEGG" id="ter:Tery_5072"/>
<name>Q10UU9_TRIEI</name>
<dbReference type="OrthoDB" id="425848at2"/>
<gene>
    <name evidence="2" type="ordered locus">Tery_5072</name>
</gene>
<protein>
    <submittedName>
        <fullName evidence="2">Uncharacterized protein</fullName>
    </submittedName>
</protein>
<feature type="transmembrane region" description="Helical" evidence="1">
    <location>
        <begin position="67"/>
        <end position="89"/>
    </location>
</feature>
<reference evidence="2" key="1">
    <citation type="submission" date="2006-06" db="EMBL/GenBank/DDBJ databases">
        <title>Complete sequence of Trichodesmium erythraeum IMS101.</title>
        <authorList>
            <consortium name="US DOE Joint Genome Institute"/>
            <person name="Copeland A."/>
            <person name="Lucas S."/>
            <person name="Lapidus A."/>
            <person name="Barry K."/>
            <person name="Detter J.C."/>
            <person name="Glavina del Rio T."/>
            <person name="Hammon N."/>
            <person name="Israni S."/>
            <person name="Dalin E."/>
            <person name="Tice H."/>
            <person name="Pitluck S."/>
            <person name="Kiss H."/>
            <person name="Munk A.C."/>
            <person name="Brettin T."/>
            <person name="Bruce D."/>
            <person name="Han C."/>
            <person name="Tapia R."/>
            <person name="Gilna P."/>
            <person name="Schmutz J."/>
            <person name="Larimer F."/>
            <person name="Land M."/>
            <person name="Hauser L."/>
            <person name="Kyrpides N."/>
            <person name="Kim E."/>
            <person name="Richardson P."/>
        </authorList>
    </citation>
    <scope>NUCLEOTIDE SEQUENCE [LARGE SCALE GENOMIC DNA]</scope>
    <source>
        <strain evidence="2">IMS101</strain>
    </source>
</reference>
<keyword evidence="1" id="KW-0812">Transmembrane</keyword>
<evidence type="ECO:0000313" key="2">
    <source>
        <dbReference type="EMBL" id="ABG53975.1"/>
    </source>
</evidence>
<sequence>MPRIICKDESVLPVQVQRLYRLKIYCRWLIAVFLWISIGSLSIWSLRREIHLWVEHFTWVSVRYALAYNRLSSLGLGLCLGTTTAILVWQSRNILWGISPEEQKGLEQQVRQIKHQGPTHLLWKWVIQDNSN</sequence>
<dbReference type="AlphaFoldDB" id="Q10UU9"/>
<dbReference type="eggNOG" id="ENOG5031BER">
    <property type="taxonomic scope" value="Bacteria"/>
</dbReference>
<keyword evidence="1" id="KW-0472">Membrane</keyword>
<dbReference type="STRING" id="203124.Tery_5072"/>
<dbReference type="RefSeq" id="WP_011614268.1">
    <property type="nucleotide sequence ID" value="NC_008312.1"/>
</dbReference>
<dbReference type="HOGENOM" id="CLU_126044_1_0_3"/>
<organism evidence="2">
    <name type="scientific">Trichodesmium erythraeum (strain IMS101)</name>
    <dbReference type="NCBI Taxonomy" id="203124"/>
    <lineage>
        <taxon>Bacteria</taxon>
        <taxon>Bacillati</taxon>
        <taxon>Cyanobacteriota</taxon>
        <taxon>Cyanophyceae</taxon>
        <taxon>Oscillatoriophycideae</taxon>
        <taxon>Oscillatoriales</taxon>
        <taxon>Microcoleaceae</taxon>
        <taxon>Trichodesmium</taxon>
    </lineage>
</organism>
<accession>Q10UU9</accession>
<keyword evidence="1" id="KW-1133">Transmembrane helix</keyword>